<keyword evidence="8" id="KW-1185">Reference proteome</keyword>
<dbReference type="Gene3D" id="3.40.640.10">
    <property type="entry name" value="Type I PLP-dependent aspartate aminotransferase-like (Major domain)"/>
    <property type="match status" value="1"/>
</dbReference>
<dbReference type="CDD" id="cd06502">
    <property type="entry name" value="TA_like"/>
    <property type="match status" value="1"/>
</dbReference>
<dbReference type="Gene3D" id="3.90.1150.10">
    <property type="entry name" value="Aspartate Aminotransferase, domain 1"/>
    <property type="match status" value="1"/>
</dbReference>
<evidence type="ECO:0000313" key="8">
    <source>
        <dbReference type="Proteomes" id="UP000253490"/>
    </source>
</evidence>
<name>A0A366IEN7_9FIRM</name>
<dbReference type="SUPFAM" id="SSF53383">
    <property type="entry name" value="PLP-dependent transferases"/>
    <property type="match status" value="1"/>
</dbReference>
<accession>A0A366IEN7</accession>
<evidence type="ECO:0000259" key="6">
    <source>
        <dbReference type="Pfam" id="PF01212"/>
    </source>
</evidence>
<evidence type="ECO:0000256" key="5">
    <source>
        <dbReference type="PIRSR" id="PIRSR017617-1"/>
    </source>
</evidence>
<keyword evidence="4" id="KW-0456">Lyase</keyword>
<keyword evidence="3" id="KW-0663">Pyridoxal phosphate</keyword>
<dbReference type="EMBL" id="QNRX01000003">
    <property type="protein sequence ID" value="RBP68378.1"/>
    <property type="molecule type" value="Genomic_DNA"/>
</dbReference>
<dbReference type="GO" id="GO:0006545">
    <property type="term" value="P:glycine biosynthetic process"/>
    <property type="evidence" value="ECO:0007669"/>
    <property type="project" value="TreeGrafter"/>
</dbReference>
<feature type="modified residue" description="N6-(pyridoxal phosphate)lysine" evidence="5">
    <location>
        <position position="201"/>
    </location>
</feature>
<evidence type="ECO:0000256" key="1">
    <source>
        <dbReference type="ARBA" id="ARBA00001933"/>
    </source>
</evidence>
<dbReference type="GO" id="GO:0006567">
    <property type="term" value="P:L-threonine catabolic process"/>
    <property type="evidence" value="ECO:0007669"/>
    <property type="project" value="TreeGrafter"/>
</dbReference>
<dbReference type="RefSeq" id="WP_113919806.1">
    <property type="nucleotide sequence ID" value="NZ_QNRX01000003.1"/>
</dbReference>
<sequence>MNIIDFRSDTVTMPTEKMREVMAGALVGDDVYREDPTVSALEEIAAKRLGKEAALFVPSGTMGNQIAVKTHTIAGHEVIVENKSHIYNYEVGALASICGVQAHPISSDLGAINPDTLREAIREEDIHYAETGLICLENTHNQHGGMAVPIENMKTVYEIAQENQIPIHLDGARIFNAATYLKTDVKNIAEYADSIMFCLSKGLGAPIGSILVGDREFIEKARKVRKMFGGGMRQAGIIAAAGIVSLEEMIHRLEEDHITAKALGEGLSEINGLKVDLKTLQTNIVMCDVINPKIDTNQLVEDLRKEGILCATAGVNRIRFVTHYPIAVGDIDYTLGTILKVVG</sequence>
<evidence type="ECO:0000313" key="7">
    <source>
        <dbReference type="EMBL" id="RBP68378.1"/>
    </source>
</evidence>
<comment type="similarity">
    <text evidence="2">Belongs to the threonine aldolase family.</text>
</comment>
<gene>
    <name evidence="7" type="ORF">DES36_103140</name>
</gene>
<dbReference type="FunFam" id="3.90.1150.10:FF:000041">
    <property type="entry name" value="Low-specificity L-threonine aldolase"/>
    <property type="match status" value="1"/>
</dbReference>
<dbReference type="InterPro" id="IPR015422">
    <property type="entry name" value="PyrdxlP-dep_Trfase_small"/>
</dbReference>
<proteinExistence type="inferred from homology"/>
<feature type="domain" description="Aromatic amino acid beta-eliminating lyase/threonine aldolase" evidence="6">
    <location>
        <begin position="5"/>
        <end position="287"/>
    </location>
</feature>
<dbReference type="PANTHER" id="PTHR48097:SF9">
    <property type="entry name" value="L-THREONINE ALDOLASE"/>
    <property type="match status" value="1"/>
</dbReference>
<dbReference type="AlphaFoldDB" id="A0A366IEN7"/>
<reference evidence="7 8" key="1">
    <citation type="submission" date="2018-06" db="EMBL/GenBank/DDBJ databases">
        <title>Genomic Encyclopedia of Type Strains, Phase IV (KMG-IV): sequencing the most valuable type-strain genomes for metagenomic binning, comparative biology and taxonomic classification.</title>
        <authorList>
            <person name="Goeker M."/>
        </authorList>
    </citation>
    <scope>NUCLEOTIDE SEQUENCE [LARGE SCALE GENOMIC DNA]</scope>
    <source>
        <strain evidence="7 8">DSM 22112</strain>
    </source>
</reference>
<dbReference type="NCBIfam" id="NF007825">
    <property type="entry name" value="PRK10534.1"/>
    <property type="match status" value="1"/>
</dbReference>
<dbReference type="OrthoDB" id="9774495at2"/>
<dbReference type="InterPro" id="IPR023603">
    <property type="entry name" value="Low_specificity_L-TA-like"/>
</dbReference>
<dbReference type="PIRSF" id="PIRSF017617">
    <property type="entry name" value="Thr_aldolase"/>
    <property type="match status" value="1"/>
</dbReference>
<dbReference type="Proteomes" id="UP000253490">
    <property type="component" value="Unassembled WGS sequence"/>
</dbReference>
<dbReference type="GO" id="GO:0005829">
    <property type="term" value="C:cytosol"/>
    <property type="evidence" value="ECO:0007669"/>
    <property type="project" value="TreeGrafter"/>
</dbReference>
<dbReference type="FunFam" id="3.40.640.10:FF:000030">
    <property type="entry name" value="Low-specificity L-threonine aldolase"/>
    <property type="match status" value="1"/>
</dbReference>
<protein>
    <submittedName>
        <fullName evidence="7">L-threonine aldolase</fullName>
    </submittedName>
</protein>
<organism evidence="7 8">
    <name type="scientific">Alkalibaculum bacchi</name>
    <dbReference type="NCBI Taxonomy" id="645887"/>
    <lineage>
        <taxon>Bacteria</taxon>
        <taxon>Bacillati</taxon>
        <taxon>Bacillota</taxon>
        <taxon>Clostridia</taxon>
        <taxon>Eubacteriales</taxon>
        <taxon>Eubacteriaceae</taxon>
        <taxon>Alkalibaculum</taxon>
    </lineage>
</organism>
<evidence type="ECO:0000256" key="4">
    <source>
        <dbReference type="ARBA" id="ARBA00023239"/>
    </source>
</evidence>
<comment type="caution">
    <text evidence="7">The sequence shown here is derived from an EMBL/GenBank/DDBJ whole genome shotgun (WGS) entry which is preliminary data.</text>
</comment>
<comment type="cofactor">
    <cofactor evidence="1">
        <name>pyridoxal 5'-phosphate</name>
        <dbReference type="ChEBI" id="CHEBI:597326"/>
    </cofactor>
</comment>
<dbReference type="GO" id="GO:0008732">
    <property type="term" value="F:L-allo-threonine aldolase activity"/>
    <property type="evidence" value="ECO:0007669"/>
    <property type="project" value="TreeGrafter"/>
</dbReference>
<dbReference type="InterPro" id="IPR015424">
    <property type="entry name" value="PyrdxlP-dep_Trfase"/>
</dbReference>
<dbReference type="PANTHER" id="PTHR48097">
    <property type="entry name" value="L-THREONINE ALDOLASE-RELATED"/>
    <property type="match status" value="1"/>
</dbReference>
<dbReference type="InterPro" id="IPR001597">
    <property type="entry name" value="ArAA_b-elim_lyase/Thr_aldolase"/>
</dbReference>
<dbReference type="InterPro" id="IPR015421">
    <property type="entry name" value="PyrdxlP-dep_Trfase_major"/>
</dbReference>
<dbReference type="Pfam" id="PF01212">
    <property type="entry name" value="Beta_elim_lyase"/>
    <property type="match status" value="1"/>
</dbReference>
<dbReference type="NCBIfam" id="NF041359">
    <property type="entry name" value="GntG_guanitoxin"/>
    <property type="match status" value="1"/>
</dbReference>
<evidence type="ECO:0000256" key="2">
    <source>
        <dbReference type="ARBA" id="ARBA00006966"/>
    </source>
</evidence>
<evidence type="ECO:0000256" key="3">
    <source>
        <dbReference type="ARBA" id="ARBA00022898"/>
    </source>
</evidence>